<sequence length="91" mass="9673">MTDAQAIARKVRECPGVAALSGGPFGTVSTYLPGDRLVGVAVREHEVEIAIVARGGRPLPALAEEIRHAVAELTGERLVDIRIDDVDLEES</sequence>
<proteinExistence type="predicted"/>
<keyword evidence="2" id="KW-1185">Reference proteome</keyword>
<dbReference type="Proteomes" id="UP001501578">
    <property type="component" value="Unassembled WGS sequence"/>
</dbReference>
<evidence type="ECO:0000313" key="1">
    <source>
        <dbReference type="EMBL" id="GAA0921878.1"/>
    </source>
</evidence>
<organism evidence="1 2">
    <name type="scientific">Nonomuraea longicatena</name>
    <dbReference type="NCBI Taxonomy" id="83682"/>
    <lineage>
        <taxon>Bacteria</taxon>
        <taxon>Bacillati</taxon>
        <taxon>Actinomycetota</taxon>
        <taxon>Actinomycetes</taxon>
        <taxon>Streptosporangiales</taxon>
        <taxon>Streptosporangiaceae</taxon>
        <taxon>Nonomuraea</taxon>
    </lineage>
</organism>
<name>A0ABP3ZGY9_9ACTN</name>
<reference evidence="2" key="1">
    <citation type="journal article" date="2019" name="Int. J. Syst. Evol. Microbiol.">
        <title>The Global Catalogue of Microorganisms (GCM) 10K type strain sequencing project: providing services to taxonomists for standard genome sequencing and annotation.</title>
        <authorList>
            <consortium name="The Broad Institute Genomics Platform"/>
            <consortium name="The Broad Institute Genome Sequencing Center for Infectious Disease"/>
            <person name="Wu L."/>
            <person name="Ma J."/>
        </authorList>
    </citation>
    <scope>NUCLEOTIDE SEQUENCE [LARGE SCALE GENOMIC DNA]</scope>
    <source>
        <strain evidence="2">JCM 11136</strain>
    </source>
</reference>
<comment type="caution">
    <text evidence="1">The sequence shown here is derived from an EMBL/GenBank/DDBJ whole genome shotgun (WGS) entry which is preliminary data.</text>
</comment>
<evidence type="ECO:0000313" key="2">
    <source>
        <dbReference type="Proteomes" id="UP001501578"/>
    </source>
</evidence>
<evidence type="ECO:0008006" key="3">
    <source>
        <dbReference type="Google" id="ProtNLM"/>
    </source>
</evidence>
<dbReference type="EMBL" id="BAAAHQ010000008">
    <property type="protein sequence ID" value="GAA0921878.1"/>
    <property type="molecule type" value="Genomic_DNA"/>
</dbReference>
<gene>
    <name evidence="1" type="ORF">GCM10009560_20950</name>
</gene>
<accession>A0ABP3ZGY9</accession>
<protein>
    <recommendedName>
        <fullName evidence="3">Asp23/Gls24 family envelope stress response protein</fullName>
    </recommendedName>
</protein>
<dbReference type="RefSeq" id="WP_343949548.1">
    <property type="nucleotide sequence ID" value="NZ_BAAAHQ010000008.1"/>
</dbReference>